<evidence type="ECO:0000256" key="6">
    <source>
        <dbReference type="ARBA" id="ARBA00022771"/>
    </source>
</evidence>
<accession>A0A3M7IFQ6</accession>
<dbReference type="InterPro" id="IPR017907">
    <property type="entry name" value="Znf_RING_CS"/>
</dbReference>
<comment type="caution">
    <text evidence="13">The sequence shown here is derived from an EMBL/GenBank/DDBJ whole genome shotgun (WGS) entry which is preliminary data.</text>
</comment>
<dbReference type="PROSITE" id="PS50089">
    <property type="entry name" value="ZF_RING_2"/>
    <property type="match status" value="1"/>
</dbReference>
<dbReference type="GO" id="GO:0008270">
    <property type="term" value="F:zinc ion binding"/>
    <property type="evidence" value="ECO:0007669"/>
    <property type="project" value="UniProtKB-KW"/>
</dbReference>
<keyword evidence="5" id="KW-0677">Repeat</keyword>
<dbReference type="GO" id="GO:0016567">
    <property type="term" value="P:protein ubiquitination"/>
    <property type="evidence" value="ECO:0007669"/>
    <property type="project" value="InterPro"/>
</dbReference>
<evidence type="ECO:0000313" key="13">
    <source>
        <dbReference type="EMBL" id="RMZ24314.1"/>
    </source>
</evidence>
<feature type="domain" description="RING-type" evidence="11">
    <location>
        <begin position="189"/>
        <end position="233"/>
    </location>
</feature>
<evidence type="ECO:0000259" key="12">
    <source>
        <dbReference type="PROSITE" id="PS51873"/>
    </source>
</evidence>
<evidence type="ECO:0000256" key="4">
    <source>
        <dbReference type="ARBA" id="ARBA00022723"/>
    </source>
</evidence>
<reference evidence="13 14" key="1">
    <citation type="journal article" date="2018" name="BMC Genomics">
        <title>Genomic evidence for intraspecific hybridization in a clonal and extremely halotolerant yeast.</title>
        <authorList>
            <person name="Gostincar C."/>
            <person name="Stajich J.E."/>
            <person name="Zupancic J."/>
            <person name="Zalar P."/>
            <person name="Gunde-Cimerman N."/>
        </authorList>
    </citation>
    <scope>NUCLEOTIDE SEQUENCE [LARGE SCALE GENOMIC DNA]</scope>
    <source>
        <strain evidence="13 14">EXF-120</strain>
    </source>
</reference>
<evidence type="ECO:0000256" key="5">
    <source>
        <dbReference type="ARBA" id="ARBA00022737"/>
    </source>
</evidence>
<dbReference type="AlphaFoldDB" id="A0A3M7IFQ6"/>
<dbReference type="Proteomes" id="UP000281677">
    <property type="component" value="Unassembled WGS sequence"/>
</dbReference>
<keyword evidence="6 9" id="KW-0863">Zinc-finger</keyword>
<evidence type="ECO:0000256" key="8">
    <source>
        <dbReference type="ARBA" id="ARBA00022833"/>
    </source>
</evidence>
<dbReference type="PROSITE" id="PS51873">
    <property type="entry name" value="TRIAD"/>
    <property type="match status" value="1"/>
</dbReference>
<keyword evidence="3" id="KW-0808">Transferase</keyword>
<dbReference type="VEuPathDB" id="FungiDB:BTJ68_04068"/>
<protein>
    <recommendedName>
        <fullName evidence="2">RBR-type E3 ubiquitin transferase</fullName>
        <ecNumber evidence="2">2.3.2.31</ecNumber>
    </recommendedName>
</protein>
<sequence>MTLEGMDHLARTTELLKLIDVTLRDNAGGAQGASRASEERTAWALYYQGREDEKMEGNLAGCGISRRELQIARDYEYALHLQNHATDYEDEDDIDADYESDTHAEDGDDTRFEHESAANAKDQDTEDEDDNAVGNGSEDALQRHRDADRRFGSARFDSAYKSICDMVDKLPTPGRQRAIQNVQPITASCIACTEMVSRQDLAKVPCGHTYCHDCVSEFFTSAMTDESLFPPRCCGKPLPLEVLAPFLGKDLTSRFRAKAVEFSTLNRTYCHDVDCAAFISPQTIKGETAQCPDCKQETCTTCKAASHLSDCPQDTALQQVLSVARDQGWQRCTCGRMVIHGGGCDHMTL</sequence>
<dbReference type="GO" id="GO:0061630">
    <property type="term" value="F:ubiquitin protein ligase activity"/>
    <property type="evidence" value="ECO:0007669"/>
    <property type="project" value="UniProtKB-EC"/>
</dbReference>
<keyword evidence="4" id="KW-0479">Metal-binding</keyword>
<dbReference type="EMBL" id="QWIT01000424">
    <property type="protein sequence ID" value="RMZ24314.1"/>
    <property type="molecule type" value="Genomic_DNA"/>
</dbReference>
<dbReference type="PROSITE" id="PS00518">
    <property type="entry name" value="ZF_RING_1"/>
    <property type="match status" value="1"/>
</dbReference>
<evidence type="ECO:0000256" key="10">
    <source>
        <dbReference type="SAM" id="MobiDB-lite"/>
    </source>
</evidence>
<evidence type="ECO:0000259" key="11">
    <source>
        <dbReference type="PROSITE" id="PS50089"/>
    </source>
</evidence>
<dbReference type="Gene3D" id="3.30.40.10">
    <property type="entry name" value="Zinc/RING finger domain, C3HC4 (zinc finger)"/>
    <property type="match status" value="1"/>
</dbReference>
<dbReference type="InterPro" id="IPR013083">
    <property type="entry name" value="Znf_RING/FYVE/PHD"/>
</dbReference>
<keyword evidence="8" id="KW-0862">Zinc</keyword>
<gene>
    <name evidence="13" type="ORF">D0859_11641</name>
</gene>
<dbReference type="OrthoDB" id="9977870at2759"/>
<dbReference type="InterPro" id="IPR001841">
    <property type="entry name" value="Znf_RING"/>
</dbReference>
<keyword evidence="7" id="KW-0833">Ubl conjugation pathway</keyword>
<evidence type="ECO:0000256" key="3">
    <source>
        <dbReference type="ARBA" id="ARBA00022679"/>
    </source>
</evidence>
<name>A0A3M7IFQ6_HORWE</name>
<proteinExistence type="predicted"/>
<dbReference type="PANTHER" id="PTHR11685">
    <property type="entry name" value="RBR FAMILY RING FINGER AND IBR DOMAIN-CONTAINING"/>
    <property type="match status" value="1"/>
</dbReference>
<dbReference type="EC" id="2.3.2.31" evidence="2"/>
<feature type="domain" description="RING-type" evidence="12">
    <location>
        <begin position="185"/>
        <end position="349"/>
    </location>
</feature>
<dbReference type="SUPFAM" id="SSF57850">
    <property type="entry name" value="RING/U-box"/>
    <property type="match status" value="1"/>
</dbReference>
<dbReference type="Pfam" id="PF01485">
    <property type="entry name" value="IBR"/>
    <property type="match status" value="1"/>
</dbReference>
<evidence type="ECO:0000256" key="7">
    <source>
        <dbReference type="ARBA" id="ARBA00022786"/>
    </source>
</evidence>
<comment type="catalytic activity">
    <reaction evidence="1">
        <text>[E2 ubiquitin-conjugating enzyme]-S-ubiquitinyl-L-cysteine + [acceptor protein]-L-lysine = [E2 ubiquitin-conjugating enzyme]-L-cysteine + [acceptor protein]-N(6)-ubiquitinyl-L-lysine.</text>
        <dbReference type="EC" id="2.3.2.31"/>
    </reaction>
</comment>
<evidence type="ECO:0000256" key="1">
    <source>
        <dbReference type="ARBA" id="ARBA00001798"/>
    </source>
</evidence>
<feature type="region of interest" description="Disordered" evidence="10">
    <location>
        <begin position="98"/>
        <end position="146"/>
    </location>
</feature>
<dbReference type="InterPro" id="IPR044066">
    <property type="entry name" value="TRIAD_supradom"/>
</dbReference>
<evidence type="ECO:0000313" key="14">
    <source>
        <dbReference type="Proteomes" id="UP000281677"/>
    </source>
</evidence>
<dbReference type="InterPro" id="IPR002867">
    <property type="entry name" value="IBR_dom"/>
</dbReference>
<dbReference type="InterPro" id="IPR031127">
    <property type="entry name" value="E3_UB_ligase_RBR"/>
</dbReference>
<evidence type="ECO:0000256" key="2">
    <source>
        <dbReference type="ARBA" id="ARBA00012251"/>
    </source>
</evidence>
<evidence type="ECO:0000256" key="9">
    <source>
        <dbReference type="PROSITE-ProRule" id="PRU00175"/>
    </source>
</evidence>
<feature type="compositionally biased region" description="Basic and acidic residues" evidence="10">
    <location>
        <begin position="100"/>
        <end position="116"/>
    </location>
</feature>
<organism evidence="13 14">
    <name type="scientific">Hortaea werneckii</name>
    <name type="common">Black yeast</name>
    <name type="synonym">Cladosporium werneckii</name>
    <dbReference type="NCBI Taxonomy" id="91943"/>
    <lineage>
        <taxon>Eukaryota</taxon>
        <taxon>Fungi</taxon>
        <taxon>Dikarya</taxon>
        <taxon>Ascomycota</taxon>
        <taxon>Pezizomycotina</taxon>
        <taxon>Dothideomycetes</taxon>
        <taxon>Dothideomycetidae</taxon>
        <taxon>Mycosphaerellales</taxon>
        <taxon>Teratosphaeriaceae</taxon>
        <taxon>Hortaea</taxon>
    </lineage>
</organism>
<dbReference type="CDD" id="cd20335">
    <property type="entry name" value="BRcat_RBR"/>
    <property type="match status" value="1"/>
</dbReference>